<sequence>MAPFPITEAELTGSFSESVLWGFHIITLGFCMRALLRYKNQWKRSRDVNWPMVATSLALFAVATFDVLTGFYHTLLAFVFFQGEGGAAAEYTNISGWINIARTVTVVVQTIIGDAVLIYRCWVVYQRSFVVIAVSFLLWLALTASGVWIIFLEATLKSRVLISAKQLTPAITLFWAVTITLNIITTGLLVYRIWKVDSSGRKYLMSNGTGKSGSGRLRSVMRIIIESGLMYSAIALITFVCVIVGNNAVYVTSDMEVQIVGIAFNLILVRTANFYSKSDGTTIDPSRGTAQSLPLQIVSPIRGSKTANTKTEIYVSSSVTKQGAESIKGMDEESDGNYMVNLRQ</sequence>
<feature type="transmembrane region" description="Helical" evidence="1">
    <location>
        <begin position="171"/>
        <end position="194"/>
    </location>
</feature>
<feature type="transmembrane region" description="Helical" evidence="1">
    <location>
        <begin position="100"/>
        <end position="122"/>
    </location>
</feature>
<keyword evidence="1" id="KW-0812">Transmembrane</keyword>
<proteinExistence type="predicted"/>
<protein>
    <submittedName>
        <fullName evidence="2">Uncharacterized protein</fullName>
    </submittedName>
</protein>
<feature type="transmembrane region" description="Helical" evidence="1">
    <location>
        <begin position="57"/>
        <end position="80"/>
    </location>
</feature>
<dbReference type="Proteomes" id="UP000807469">
    <property type="component" value="Unassembled WGS sequence"/>
</dbReference>
<name>A0A9P5YWG3_9AGAR</name>
<keyword evidence="1" id="KW-0472">Membrane</keyword>
<gene>
    <name evidence="2" type="ORF">BDN70DRAFT_881672</name>
</gene>
<feature type="transmembrane region" description="Helical" evidence="1">
    <location>
        <begin position="223"/>
        <end position="245"/>
    </location>
</feature>
<reference evidence="2" key="1">
    <citation type="submission" date="2020-11" db="EMBL/GenBank/DDBJ databases">
        <authorList>
            <consortium name="DOE Joint Genome Institute"/>
            <person name="Ahrendt S."/>
            <person name="Riley R."/>
            <person name="Andreopoulos W."/>
            <person name="Labutti K."/>
            <person name="Pangilinan J."/>
            <person name="Ruiz-Duenas F.J."/>
            <person name="Barrasa J.M."/>
            <person name="Sanchez-Garcia M."/>
            <person name="Camarero S."/>
            <person name="Miyauchi S."/>
            <person name="Serrano A."/>
            <person name="Linde D."/>
            <person name="Babiker R."/>
            <person name="Drula E."/>
            <person name="Ayuso-Fernandez I."/>
            <person name="Pacheco R."/>
            <person name="Padilla G."/>
            <person name="Ferreira P."/>
            <person name="Barriuso J."/>
            <person name="Kellner H."/>
            <person name="Castanera R."/>
            <person name="Alfaro M."/>
            <person name="Ramirez L."/>
            <person name="Pisabarro A.G."/>
            <person name="Kuo A."/>
            <person name="Tritt A."/>
            <person name="Lipzen A."/>
            <person name="He G."/>
            <person name="Yan M."/>
            <person name="Ng V."/>
            <person name="Cullen D."/>
            <person name="Martin F."/>
            <person name="Rosso M.-N."/>
            <person name="Henrissat B."/>
            <person name="Hibbett D."/>
            <person name="Martinez A.T."/>
            <person name="Grigoriev I.V."/>
        </authorList>
    </citation>
    <scope>NUCLEOTIDE SEQUENCE</scope>
    <source>
        <strain evidence="2">CIRM-BRFM 674</strain>
    </source>
</reference>
<dbReference type="EMBL" id="MU155274">
    <property type="protein sequence ID" value="KAF9477033.1"/>
    <property type="molecule type" value="Genomic_DNA"/>
</dbReference>
<feature type="transmembrane region" description="Helical" evidence="1">
    <location>
        <begin position="257"/>
        <end position="275"/>
    </location>
</feature>
<evidence type="ECO:0000313" key="3">
    <source>
        <dbReference type="Proteomes" id="UP000807469"/>
    </source>
</evidence>
<dbReference type="AlphaFoldDB" id="A0A9P5YWG3"/>
<feature type="transmembrane region" description="Helical" evidence="1">
    <location>
        <begin position="18"/>
        <end position="36"/>
    </location>
</feature>
<organism evidence="2 3">
    <name type="scientific">Pholiota conissans</name>
    <dbReference type="NCBI Taxonomy" id="109636"/>
    <lineage>
        <taxon>Eukaryota</taxon>
        <taxon>Fungi</taxon>
        <taxon>Dikarya</taxon>
        <taxon>Basidiomycota</taxon>
        <taxon>Agaricomycotina</taxon>
        <taxon>Agaricomycetes</taxon>
        <taxon>Agaricomycetidae</taxon>
        <taxon>Agaricales</taxon>
        <taxon>Agaricineae</taxon>
        <taxon>Strophariaceae</taxon>
        <taxon>Pholiota</taxon>
    </lineage>
</organism>
<comment type="caution">
    <text evidence="2">The sequence shown here is derived from an EMBL/GenBank/DDBJ whole genome shotgun (WGS) entry which is preliminary data.</text>
</comment>
<accession>A0A9P5YWG3</accession>
<feature type="transmembrane region" description="Helical" evidence="1">
    <location>
        <begin position="129"/>
        <end position="151"/>
    </location>
</feature>
<keyword evidence="3" id="KW-1185">Reference proteome</keyword>
<evidence type="ECO:0000313" key="2">
    <source>
        <dbReference type="EMBL" id="KAF9477033.1"/>
    </source>
</evidence>
<evidence type="ECO:0000256" key="1">
    <source>
        <dbReference type="SAM" id="Phobius"/>
    </source>
</evidence>
<dbReference type="OrthoDB" id="3357408at2759"/>
<keyword evidence="1" id="KW-1133">Transmembrane helix</keyword>